<keyword evidence="3" id="KW-1185">Reference proteome</keyword>
<dbReference type="Proteomes" id="UP000499080">
    <property type="component" value="Unassembled WGS sequence"/>
</dbReference>
<comment type="caution">
    <text evidence="2">The sequence shown here is derived from an EMBL/GenBank/DDBJ whole genome shotgun (WGS) entry which is preliminary data.</text>
</comment>
<feature type="transmembrane region" description="Helical" evidence="1">
    <location>
        <begin position="59"/>
        <end position="79"/>
    </location>
</feature>
<proteinExistence type="predicted"/>
<accession>A0A4Y2LE34</accession>
<dbReference type="AlphaFoldDB" id="A0A4Y2LE34"/>
<reference evidence="2 3" key="1">
    <citation type="journal article" date="2019" name="Sci. Rep.">
        <title>Orb-weaving spider Araneus ventricosus genome elucidates the spidroin gene catalogue.</title>
        <authorList>
            <person name="Kono N."/>
            <person name="Nakamura H."/>
            <person name="Ohtoshi R."/>
            <person name="Moran D.A.P."/>
            <person name="Shinohara A."/>
            <person name="Yoshida Y."/>
            <person name="Fujiwara M."/>
            <person name="Mori M."/>
            <person name="Tomita M."/>
            <person name="Arakawa K."/>
        </authorList>
    </citation>
    <scope>NUCLEOTIDE SEQUENCE [LARGE SCALE GENOMIC DNA]</scope>
</reference>
<gene>
    <name evidence="2" type="ORF">AVEN_222351_1</name>
</gene>
<keyword evidence="1" id="KW-1133">Transmembrane helix</keyword>
<dbReference type="EMBL" id="BGPR01005593">
    <property type="protein sequence ID" value="GBN11607.1"/>
    <property type="molecule type" value="Genomic_DNA"/>
</dbReference>
<evidence type="ECO:0000256" key="1">
    <source>
        <dbReference type="SAM" id="Phobius"/>
    </source>
</evidence>
<name>A0A4Y2LE34_ARAVE</name>
<evidence type="ECO:0000313" key="2">
    <source>
        <dbReference type="EMBL" id="GBN11607.1"/>
    </source>
</evidence>
<protein>
    <submittedName>
        <fullName evidence="2">Uncharacterized protein</fullName>
    </submittedName>
</protein>
<evidence type="ECO:0000313" key="3">
    <source>
        <dbReference type="Proteomes" id="UP000499080"/>
    </source>
</evidence>
<keyword evidence="1" id="KW-0472">Membrane</keyword>
<organism evidence="2 3">
    <name type="scientific">Araneus ventricosus</name>
    <name type="common">Orbweaver spider</name>
    <name type="synonym">Epeira ventricosa</name>
    <dbReference type="NCBI Taxonomy" id="182803"/>
    <lineage>
        <taxon>Eukaryota</taxon>
        <taxon>Metazoa</taxon>
        <taxon>Ecdysozoa</taxon>
        <taxon>Arthropoda</taxon>
        <taxon>Chelicerata</taxon>
        <taxon>Arachnida</taxon>
        <taxon>Araneae</taxon>
        <taxon>Araneomorphae</taxon>
        <taxon>Entelegynae</taxon>
        <taxon>Araneoidea</taxon>
        <taxon>Araneidae</taxon>
        <taxon>Araneus</taxon>
    </lineage>
</organism>
<keyword evidence="1" id="KW-0812">Transmembrane</keyword>
<sequence length="102" mass="11754">MQLIVSVVSSDHIQLQGWARWKTQLDRRPLVSFPRSQDEGADCFFILHRILMVNPDPSWVQFQSLVGLITLVMLAYFFFDLTSMASSFHIPLTPQNLGKEPF</sequence>